<evidence type="ECO:0000313" key="9">
    <source>
        <dbReference type="Proteomes" id="UP000271624"/>
    </source>
</evidence>
<accession>A0A433UNW1</accession>
<dbReference type="OrthoDB" id="451520at2"/>
<dbReference type="Gene3D" id="3.40.50.150">
    <property type="entry name" value="Vaccinia Virus protein VP39"/>
    <property type="match status" value="1"/>
</dbReference>
<dbReference type="GO" id="GO:0032259">
    <property type="term" value="P:methylation"/>
    <property type="evidence" value="ECO:0007669"/>
    <property type="project" value="UniProtKB-KW"/>
</dbReference>
<dbReference type="InterPro" id="IPR050390">
    <property type="entry name" value="C5-Methyltransferase"/>
</dbReference>
<keyword evidence="4 6" id="KW-0949">S-adenosyl-L-methionine</keyword>
<dbReference type="RefSeq" id="WP_127086964.1">
    <property type="nucleotide sequence ID" value="NZ_RSCL01000041.1"/>
</dbReference>
<dbReference type="InterPro" id="IPR029063">
    <property type="entry name" value="SAM-dependent_MTases_sf"/>
</dbReference>
<keyword evidence="5" id="KW-0680">Restriction system</keyword>
<dbReference type="GO" id="GO:0003677">
    <property type="term" value="F:DNA binding"/>
    <property type="evidence" value="ECO:0007669"/>
    <property type="project" value="TreeGrafter"/>
</dbReference>
<dbReference type="SUPFAM" id="SSF53335">
    <property type="entry name" value="S-adenosyl-L-methionine-dependent methyltransferases"/>
    <property type="match status" value="1"/>
</dbReference>
<comment type="similarity">
    <text evidence="6 7">Belongs to the class I-like SAM-binding methyltransferase superfamily. C5-methyltransferase family.</text>
</comment>
<dbReference type="GO" id="GO:0009307">
    <property type="term" value="P:DNA restriction-modification system"/>
    <property type="evidence" value="ECO:0007669"/>
    <property type="project" value="UniProtKB-KW"/>
</dbReference>
<name>A0A433UNW1_9CYAN</name>
<feature type="active site" evidence="6">
    <location>
        <position position="86"/>
    </location>
</feature>
<evidence type="ECO:0000313" key="8">
    <source>
        <dbReference type="EMBL" id="RUS95525.1"/>
    </source>
</evidence>
<keyword evidence="9" id="KW-1185">Reference proteome</keyword>
<dbReference type="Proteomes" id="UP000271624">
    <property type="component" value="Unassembled WGS sequence"/>
</dbReference>
<dbReference type="PRINTS" id="PR00105">
    <property type="entry name" value="C5METTRFRASE"/>
</dbReference>
<dbReference type="InterPro" id="IPR001525">
    <property type="entry name" value="C5_MeTfrase"/>
</dbReference>
<evidence type="ECO:0000256" key="3">
    <source>
        <dbReference type="ARBA" id="ARBA00022679"/>
    </source>
</evidence>
<dbReference type="Pfam" id="PF00145">
    <property type="entry name" value="DNA_methylase"/>
    <property type="match status" value="1"/>
</dbReference>
<reference evidence="8" key="1">
    <citation type="submission" date="2018-12" db="EMBL/GenBank/DDBJ databases">
        <authorList>
            <person name="Will S."/>
            <person name="Neumann-Schaal M."/>
            <person name="Henke P."/>
        </authorList>
    </citation>
    <scope>NUCLEOTIDE SEQUENCE</scope>
    <source>
        <strain evidence="8">PCC 7102</strain>
    </source>
</reference>
<dbReference type="PROSITE" id="PS51679">
    <property type="entry name" value="SAM_MT_C5"/>
    <property type="match status" value="1"/>
</dbReference>
<dbReference type="PANTHER" id="PTHR10629">
    <property type="entry name" value="CYTOSINE-SPECIFIC METHYLTRANSFERASE"/>
    <property type="match status" value="1"/>
</dbReference>
<gene>
    <name evidence="8" type="ORF">DSM106972_090010</name>
</gene>
<dbReference type="GO" id="GO:0003886">
    <property type="term" value="F:DNA (cytosine-5-)-methyltransferase activity"/>
    <property type="evidence" value="ECO:0007669"/>
    <property type="project" value="UniProtKB-EC"/>
</dbReference>
<dbReference type="Gene3D" id="3.90.120.10">
    <property type="entry name" value="DNA Methylase, subunit A, domain 2"/>
    <property type="match status" value="1"/>
</dbReference>
<comment type="caution">
    <text evidence="8">The sequence shown here is derived from an EMBL/GenBank/DDBJ whole genome shotgun (WGS) entry which is preliminary data.</text>
</comment>
<keyword evidence="2 6" id="KW-0489">Methyltransferase</keyword>
<dbReference type="EC" id="2.1.1.37" evidence="1"/>
<organism evidence="8 9">
    <name type="scientific">Dulcicalothrix desertica PCC 7102</name>
    <dbReference type="NCBI Taxonomy" id="232991"/>
    <lineage>
        <taxon>Bacteria</taxon>
        <taxon>Bacillati</taxon>
        <taxon>Cyanobacteriota</taxon>
        <taxon>Cyanophyceae</taxon>
        <taxon>Nostocales</taxon>
        <taxon>Calotrichaceae</taxon>
        <taxon>Dulcicalothrix</taxon>
    </lineage>
</organism>
<dbReference type="GO" id="GO:0044027">
    <property type="term" value="P:negative regulation of gene expression via chromosomal CpG island methylation"/>
    <property type="evidence" value="ECO:0007669"/>
    <property type="project" value="TreeGrafter"/>
</dbReference>
<keyword evidence="3 6" id="KW-0808">Transferase</keyword>
<evidence type="ECO:0000256" key="7">
    <source>
        <dbReference type="RuleBase" id="RU000416"/>
    </source>
</evidence>
<dbReference type="AlphaFoldDB" id="A0A433UNW1"/>
<dbReference type="NCBIfam" id="TIGR00675">
    <property type="entry name" value="dcm"/>
    <property type="match status" value="1"/>
</dbReference>
<evidence type="ECO:0000256" key="4">
    <source>
        <dbReference type="ARBA" id="ARBA00022691"/>
    </source>
</evidence>
<dbReference type="PANTHER" id="PTHR10629:SF52">
    <property type="entry name" value="DNA (CYTOSINE-5)-METHYLTRANSFERASE 1"/>
    <property type="match status" value="1"/>
</dbReference>
<evidence type="ECO:0000256" key="1">
    <source>
        <dbReference type="ARBA" id="ARBA00011975"/>
    </source>
</evidence>
<sequence length="340" mass="37803">MNYVDKINDILKPSTHGNPLVIDLFAGCGGLSLGFEAQGFETHGFEIDADSCATYRKNLKGKCTEILLTQDTKLPAATVIIGGPPCQPFSVGGHQKGLQDSRDGFPIFINAVKTLNPEIWLFENVRGLLYKNKSYFDEIVETLQDLGYIVNWELLNAVNYGIPQNRERLIVVGHRGNFKFPKQTQCKVTAGEALGNMAVSAPPSSKFLTPSMDEYVAKYEKASFCKNPRDLHLNKPARTLTCRNLAGATGDMHRIKLPDGRRRRLFITEAARLQSFPDWFEFVGSETSCFNQVGNAVPPLFALQLAQSVRDYLQSSNRLSNSEIEKQKPPIQLSLPLSGF</sequence>
<evidence type="ECO:0000256" key="6">
    <source>
        <dbReference type="PROSITE-ProRule" id="PRU01016"/>
    </source>
</evidence>
<proteinExistence type="inferred from homology"/>
<evidence type="ECO:0000256" key="5">
    <source>
        <dbReference type="ARBA" id="ARBA00022747"/>
    </source>
</evidence>
<dbReference type="EMBL" id="RSCL01000041">
    <property type="protein sequence ID" value="RUS95525.1"/>
    <property type="molecule type" value="Genomic_DNA"/>
</dbReference>
<protein>
    <recommendedName>
        <fullName evidence="1">DNA (cytosine-5-)-methyltransferase</fullName>
        <ecNumber evidence="1">2.1.1.37</ecNumber>
    </recommendedName>
</protein>
<evidence type="ECO:0000256" key="2">
    <source>
        <dbReference type="ARBA" id="ARBA00022603"/>
    </source>
</evidence>
<reference evidence="8" key="2">
    <citation type="journal article" date="2019" name="Genome Biol. Evol.">
        <title>Day and night: Metabolic profiles and evolutionary relationships of six axenic non-marine cyanobacteria.</title>
        <authorList>
            <person name="Will S.E."/>
            <person name="Henke P."/>
            <person name="Boedeker C."/>
            <person name="Huang S."/>
            <person name="Brinkmann H."/>
            <person name="Rohde M."/>
            <person name="Jarek M."/>
            <person name="Friedl T."/>
            <person name="Seufert S."/>
            <person name="Schumacher M."/>
            <person name="Overmann J."/>
            <person name="Neumann-Schaal M."/>
            <person name="Petersen J."/>
        </authorList>
    </citation>
    <scope>NUCLEOTIDE SEQUENCE [LARGE SCALE GENOMIC DNA]</scope>
    <source>
        <strain evidence="8">PCC 7102</strain>
    </source>
</reference>